<dbReference type="SUPFAM" id="SSF49478">
    <property type="entry name" value="Cna protein B-type domain"/>
    <property type="match status" value="1"/>
</dbReference>
<feature type="compositionally biased region" description="Polar residues" evidence="1">
    <location>
        <begin position="102"/>
        <end position="117"/>
    </location>
</feature>
<protein>
    <submittedName>
        <fullName evidence="4">Cna B-type domain-containing protein</fullName>
    </submittedName>
</protein>
<gene>
    <name evidence="4" type="ORF">HED35_10785</name>
</gene>
<reference evidence="4 5" key="1">
    <citation type="submission" date="2020-03" db="EMBL/GenBank/DDBJ databases">
        <title>Bacterial samples isolated from urine from healthy bovine heifers (Gyr breed).</title>
        <authorList>
            <person name="Giannattasio-Ferraz S."/>
            <person name="Maskeri L."/>
            <person name="Penido A."/>
            <person name="Barbosa-Stancioli E.F."/>
            <person name="Putonti C."/>
        </authorList>
    </citation>
    <scope>NUCLEOTIDE SEQUENCE [LARGE SCALE GENOMIC DNA]</scope>
    <source>
        <strain evidence="4 5">UFMG-H7</strain>
    </source>
</reference>
<dbReference type="NCBIfam" id="TIGR01167">
    <property type="entry name" value="LPXTG_anchor"/>
    <property type="match status" value="1"/>
</dbReference>
<dbReference type="CDD" id="cd00222">
    <property type="entry name" value="CollagenBindB"/>
    <property type="match status" value="1"/>
</dbReference>
<dbReference type="InterPro" id="IPR008454">
    <property type="entry name" value="Collagen-bd_Cna-like_B-typ_dom"/>
</dbReference>
<dbReference type="Proteomes" id="UP000521358">
    <property type="component" value="Unassembled WGS sequence"/>
</dbReference>
<dbReference type="RefSeq" id="WP_167807756.1">
    <property type="nucleotide sequence ID" value="NZ_JAAVMB010000012.1"/>
</dbReference>
<feature type="region of interest" description="Disordered" evidence="1">
    <location>
        <begin position="96"/>
        <end position="120"/>
    </location>
</feature>
<dbReference type="Gene3D" id="2.60.40.1140">
    <property type="entry name" value="Collagen-binding surface protein Cna, B-type domain"/>
    <property type="match status" value="1"/>
</dbReference>
<dbReference type="Pfam" id="PF05738">
    <property type="entry name" value="Cna_B"/>
    <property type="match status" value="1"/>
</dbReference>
<keyword evidence="2" id="KW-0472">Membrane</keyword>
<evidence type="ECO:0000256" key="2">
    <source>
        <dbReference type="SAM" id="Phobius"/>
    </source>
</evidence>
<keyword evidence="2" id="KW-0812">Transmembrane</keyword>
<feature type="domain" description="CNA-B" evidence="3">
    <location>
        <begin position="4"/>
        <end position="92"/>
    </location>
</feature>
<evidence type="ECO:0000259" key="3">
    <source>
        <dbReference type="Pfam" id="PF05738"/>
    </source>
</evidence>
<sequence>KTSVTVTKAWNDSENQDGIRPTSIQVQLYADGKAKGDPVTLTKANTWTHTWQELDEKASGKEIVYTVKEVGNVPGYTVSVNGQNVGNIIITNSHTPKPINKPTISGKPSSGNSSNDNGYFPKTGEMKNTIITVIGLAILGITVLLMVAIYRKKFRG</sequence>
<dbReference type="AlphaFoldDB" id="A0A7X6DA32"/>
<feature type="non-terminal residue" evidence="4">
    <location>
        <position position="1"/>
    </location>
</feature>
<feature type="transmembrane region" description="Helical" evidence="2">
    <location>
        <begin position="130"/>
        <end position="150"/>
    </location>
</feature>
<dbReference type="EMBL" id="JAAVMB010000012">
    <property type="protein sequence ID" value="NKC68572.1"/>
    <property type="molecule type" value="Genomic_DNA"/>
</dbReference>
<name>A0A7X6DA32_9ENTE</name>
<keyword evidence="2" id="KW-1133">Transmembrane helix</keyword>
<proteinExistence type="predicted"/>
<evidence type="ECO:0000256" key="1">
    <source>
        <dbReference type="SAM" id="MobiDB-lite"/>
    </source>
</evidence>
<organism evidence="4 5">
    <name type="scientific">Vagococcus fluvialis</name>
    <dbReference type="NCBI Taxonomy" id="2738"/>
    <lineage>
        <taxon>Bacteria</taxon>
        <taxon>Bacillati</taxon>
        <taxon>Bacillota</taxon>
        <taxon>Bacilli</taxon>
        <taxon>Lactobacillales</taxon>
        <taxon>Enterococcaceae</taxon>
        <taxon>Vagococcus</taxon>
    </lineage>
</organism>
<evidence type="ECO:0000313" key="5">
    <source>
        <dbReference type="Proteomes" id="UP000521358"/>
    </source>
</evidence>
<comment type="caution">
    <text evidence="4">The sequence shown here is derived from an EMBL/GenBank/DDBJ whole genome shotgun (WGS) entry which is preliminary data.</text>
</comment>
<accession>A0A7X6DA32</accession>
<evidence type="ECO:0000313" key="4">
    <source>
        <dbReference type="EMBL" id="NKC68572.1"/>
    </source>
</evidence>